<dbReference type="Gene3D" id="3.20.20.70">
    <property type="entry name" value="Aldolase class I"/>
    <property type="match status" value="1"/>
</dbReference>
<dbReference type="SUPFAM" id="SSF51569">
    <property type="entry name" value="Aldolase"/>
    <property type="match status" value="1"/>
</dbReference>
<dbReference type="EMBL" id="UINC01159051">
    <property type="protein sequence ID" value="SVD56921.1"/>
    <property type="molecule type" value="Genomic_DNA"/>
</dbReference>
<sequence length="40" mass="4457">MSASIQQLKGSIPPLITPFRNGEIDLESYARLVNFQVEHG</sequence>
<evidence type="ECO:0008006" key="2">
    <source>
        <dbReference type="Google" id="ProtNLM"/>
    </source>
</evidence>
<proteinExistence type="predicted"/>
<feature type="non-terminal residue" evidence="1">
    <location>
        <position position="40"/>
    </location>
</feature>
<evidence type="ECO:0000313" key="1">
    <source>
        <dbReference type="EMBL" id="SVD56921.1"/>
    </source>
</evidence>
<gene>
    <name evidence="1" type="ORF">METZ01_LOCUS409775</name>
</gene>
<dbReference type="AlphaFoldDB" id="A0A382WFN3"/>
<name>A0A382WFN3_9ZZZZ</name>
<accession>A0A382WFN3</accession>
<organism evidence="1">
    <name type="scientific">marine metagenome</name>
    <dbReference type="NCBI Taxonomy" id="408172"/>
    <lineage>
        <taxon>unclassified sequences</taxon>
        <taxon>metagenomes</taxon>
        <taxon>ecological metagenomes</taxon>
    </lineage>
</organism>
<protein>
    <recommendedName>
        <fullName evidence="2">Dihydrodipicolinate synthase family protein</fullName>
    </recommendedName>
</protein>
<dbReference type="InterPro" id="IPR013785">
    <property type="entry name" value="Aldolase_TIM"/>
</dbReference>
<reference evidence="1" key="1">
    <citation type="submission" date="2018-05" db="EMBL/GenBank/DDBJ databases">
        <authorList>
            <person name="Lanie J.A."/>
            <person name="Ng W.-L."/>
            <person name="Kazmierczak K.M."/>
            <person name="Andrzejewski T.M."/>
            <person name="Davidsen T.M."/>
            <person name="Wayne K.J."/>
            <person name="Tettelin H."/>
            <person name="Glass J.I."/>
            <person name="Rusch D."/>
            <person name="Podicherti R."/>
            <person name="Tsui H.-C.T."/>
            <person name="Winkler M.E."/>
        </authorList>
    </citation>
    <scope>NUCLEOTIDE SEQUENCE</scope>
</reference>